<organism evidence="1 2">
    <name type="scientific">Paenibacillus chibensis</name>
    <dbReference type="NCBI Taxonomy" id="59846"/>
    <lineage>
        <taxon>Bacteria</taxon>
        <taxon>Bacillati</taxon>
        <taxon>Bacillota</taxon>
        <taxon>Bacilli</taxon>
        <taxon>Bacillales</taxon>
        <taxon>Paenibacillaceae</taxon>
        <taxon>Paenibacillus</taxon>
    </lineage>
</organism>
<dbReference type="Proteomes" id="UP001343257">
    <property type="component" value="Unassembled WGS sequence"/>
</dbReference>
<sequence>MKQYIPAGNEQVAIPLLTECGGAIESINVLHMGYKGIVEIGGHPQKDLPLLAPWIEVGGQPAPMEQLAWHRISDWIPSYEANIKGVPGLGIQGTVLAPLGERGFVYRLTAVNHGHDKLDLSLGLAGEWLETRHTINESKPMAGQKFVYESGWNHSFVFDFRSTVSVLSFAPIFEETMDIEQADVIGDAISYRFGKKLELMPGETASADFYWGVGFEEVGSTTSAKEMMRKGFDCLLDTTVNWLNARRQISGNEALDRLFNTNLFFNFFYAAGQTLDTEQFVLVTSRSPRYYVSAAYWDRDSLLWSFPSILIADSEYARNMLEYVFSVQIRNVGVHSRYIDGTVLEPGFELDELCAPVIALYNYVKHTGDTGIVNEPMFAKGIRRILNILDTKKHAQTALYETFLQPTDDMIVYPYLTYNNVLVVTMLGYLAELLQPFAAENAIMDLKQKAEETRAAIYKHCVFEKEGKRMFAWSIDLNGSWNVYDEPPGSLTLLPFYGFCPWDDEIYRNTVEHIRRPEYPFSFAGCTVADIGCEHAPHPWVLSIANSLLSGRKEHFLSLLPHLKMDNGIACESVNEHTGECVTGEAFATCAGFLAYAMYESFYKGGSLTS</sequence>
<dbReference type="InterPro" id="IPR012341">
    <property type="entry name" value="6hp_glycosidase-like_sf"/>
</dbReference>
<keyword evidence="2" id="KW-1185">Reference proteome</keyword>
<comment type="caution">
    <text evidence="1">The sequence shown here is derived from an EMBL/GenBank/DDBJ whole genome shotgun (WGS) entry which is preliminary data.</text>
</comment>
<dbReference type="Gene3D" id="1.50.10.10">
    <property type="match status" value="1"/>
</dbReference>
<proteinExistence type="predicted"/>
<dbReference type="PANTHER" id="PTHR31047:SF0">
    <property type="entry name" value="MEIOTICALLY UP-REGULATED GENE 157 PROTEIN"/>
    <property type="match status" value="1"/>
</dbReference>
<dbReference type="EMBL" id="JARTLD010000048">
    <property type="protein sequence ID" value="MED5019448.1"/>
    <property type="molecule type" value="Genomic_DNA"/>
</dbReference>
<dbReference type="Pfam" id="PF06824">
    <property type="entry name" value="Glyco_hydro_125"/>
    <property type="match status" value="1"/>
</dbReference>
<protein>
    <submittedName>
        <fullName evidence="1">Glycoside hydrolase family 125 protein</fullName>
    </submittedName>
</protein>
<reference evidence="1 2" key="1">
    <citation type="submission" date="2023-03" db="EMBL/GenBank/DDBJ databases">
        <title>Bacillus Genome Sequencing.</title>
        <authorList>
            <person name="Dunlap C."/>
        </authorList>
    </citation>
    <scope>NUCLEOTIDE SEQUENCE [LARGE SCALE GENOMIC DNA]</scope>
    <source>
        <strain evidence="1 2">NRS-52</strain>
    </source>
</reference>
<name>A0ABU6PX31_9BACL</name>
<dbReference type="InterPro" id="IPR008313">
    <property type="entry name" value="GH125"/>
</dbReference>
<evidence type="ECO:0000313" key="1">
    <source>
        <dbReference type="EMBL" id="MED5019448.1"/>
    </source>
</evidence>
<keyword evidence="1" id="KW-0378">Hydrolase</keyword>
<dbReference type="RefSeq" id="WP_328280435.1">
    <property type="nucleotide sequence ID" value="NZ_JARTLD010000048.1"/>
</dbReference>
<gene>
    <name evidence="1" type="ORF">P9847_19275</name>
</gene>
<evidence type="ECO:0000313" key="2">
    <source>
        <dbReference type="Proteomes" id="UP001343257"/>
    </source>
</evidence>
<dbReference type="GO" id="GO:0016787">
    <property type="term" value="F:hydrolase activity"/>
    <property type="evidence" value="ECO:0007669"/>
    <property type="project" value="UniProtKB-KW"/>
</dbReference>
<dbReference type="PANTHER" id="PTHR31047">
    <property type="entry name" value="MEIOTICALLY UP-REGULATED GENE 157 PROTEIN"/>
    <property type="match status" value="1"/>
</dbReference>
<dbReference type="SUPFAM" id="SSF48208">
    <property type="entry name" value="Six-hairpin glycosidases"/>
    <property type="match status" value="1"/>
</dbReference>
<dbReference type="SMART" id="SM01149">
    <property type="entry name" value="DUF1237"/>
    <property type="match status" value="1"/>
</dbReference>
<dbReference type="InterPro" id="IPR008928">
    <property type="entry name" value="6-hairpin_glycosidase_sf"/>
</dbReference>
<accession>A0ABU6PX31</accession>